<dbReference type="GO" id="GO:0003677">
    <property type="term" value="F:DNA binding"/>
    <property type="evidence" value="ECO:0007669"/>
    <property type="project" value="InterPro"/>
</dbReference>
<dbReference type="GO" id="GO:0006313">
    <property type="term" value="P:DNA transposition"/>
    <property type="evidence" value="ECO:0007669"/>
    <property type="project" value="InterPro"/>
</dbReference>
<evidence type="ECO:0000256" key="1">
    <source>
        <dbReference type="SAM" id="Coils"/>
    </source>
</evidence>
<name>A0A1I5CBH4_9NEIS</name>
<dbReference type="OrthoDB" id="5289737at2"/>
<feature type="domain" description="Transposase IS110-like N-terminal" evidence="2">
    <location>
        <begin position="6"/>
        <end position="146"/>
    </location>
</feature>
<feature type="coiled-coil region" evidence="1">
    <location>
        <begin position="180"/>
        <end position="207"/>
    </location>
</feature>
<dbReference type="NCBIfam" id="NF033542">
    <property type="entry name" value="transpos_IS110"/>
    <property type="match status" value="1"/>
</dbReference>
<dbReference type="RefSeq" id="WP_091196735.1">
    <property type="nucleotide sequence ID" value="NZ_FOVE01000019.1"/>
</dbReference>
<dbReference type="PANTHER" id="PTHR33055">
    <property type="entry name" value="TRANSPOSASE FOR INSERTION SEQUENCE ELEMENT IS1111A"/>
    <property type="match status" value="1"/>
</dbReference>
<dbReference type="PANTHER" id="PTHR33055:SF3">
    <property type="entry name" value="PUTATIVE TRANSPOSASE FOR IS117-RELATED"/>
    <property type="match status" value="1"/>
</dbReference>
<dbReference type="STRING" id="83765.SAMN05660284_02368"/>
<keyword evidence="5" id="KW-1185">Reference proteome</keyword>
<dbReference type="InterPro" id="IPR047650">
    <property type="entry name" value="Transpos_IS110"/>
</dbReference>
<dbReference type="Proteomes" id="UP000242869">
    <property type="component" value="Unassembled WGS sequence"/>
</dbReference>
<reference evidence="5" key="1">
    <citation type="submission" date="2016-10" db="EMBL/GenBank/DDBJ databases">
        <authorList>
            <person name="Varghese N."/>
            <person name="Submissions S."/>
        </authorList>
    </citation>
    <scope>NUCLEOTIDE SEQUENCE [LARGE SCALE GENOMIC DNA]</scope>
    <source>
        <strain evidence="5">DSM 6150</strain>
    </source>
</reference>
<dbReference type="InterPro" id="IPR002525">
    <property type="entry name" value="Transp_IS110-like_N"/>
</dbReference>
<dbReference type="AlphaFoldDB" id="A0A1I5CBH4"/>
<proteinExistence type="predicted"/>
<dbReference type="Pfam" id="PF02371">
    <property type="entry name" value="Transposase_20"/>
    <property type="match status" value="1"/>
</dbReference>
<accession>A0A1I5CBH4</accession>
<evidence type="ECO:0000259" key="3">
    <source>
        <dbReference type="Pfam" id="PF02371"/>
    </source>
</evidence>
<protein>
    <submittedName>
        <fullName evidence="4">Transposase</fullName>
    </submittedName>
</protein>
<evidence type="ECO:0000313" key="5">
    <source>
        <dbReference type="Proteomes" id="UP000242869"/>
    </source>
</evidence>
<keyword evidence="1" id="KW-0175">Coiled coil</keyword>
<dbReference type="InterPro" id="IPR003346">
    <property type="entry name" value="Transposase_20"/>
</dbReference>
<evidence type="ECO:0000313" key="4">
    <source>
        <dbReference type="EMBL" id="SFN84348.1"/>
    </source>
</evidence>
<gene>
    <name evidence="4" type="ORF">SAMN05660284_02368</name>
</gene>
<dbReference type="GO" id="GO:0004803">
    <property type="term" value="F:transposase activity"/>
    <property type="evidence" value="ECO:0007669"/>
    <property type="project" value="InterPro"/>
</dbReference>
<evidence type="ECO:0000259" key="2">
    <source>
        <dbReference type="Pfam" id="PF01548"/>
    </source>
</evidence>
<sequence>MKIMRIGLDLAKNVFQVYGVDTQGKKVLSRQLKRHQMREFFQKLSPCLIGMEACASAHYWARTLAALGYEVKLIAPQFVKPYVKGNKNDANDAEAICEAVSRPNMRFVPVKTIEQQDIQALHRIRSELVRQRTAKVNQIRGLLGEYGITVEQRVPALRKKLPEILEDAENGLSAEFRVLLDGLREDLVNLDTRIASMDQALQKLAQEHAGAKRLQQLRGIGPVTATALIAAIGDGSMFKRGRDAAAWCGLTPAQHSSGGKDRLLGISKRGDAYLRTLLIHGARAVLKTATGKEDRLSQWLQSLCSRRNKNIAAVALANKTMRMAWALLTSEQDYDPEFGMETESACAEPA</sequence>
<feature type="domain" description="Transposase IS116/IS110/IS902 C-terminal" evidence="3">
    <location>
        <begin position="212"/>
        <end position="287"/>
    </location>
</feature>
<dbReference type="EMBL" id="FOVE01000019">
    <property type="protein sequence ID" value="SFN84348.1"/>
    <property type="molecule type" value="Genomic_DNA"/>
</dbReference>
<organism evidence="4 5">
    <name type="scientific">Formivibrio citricus</name>
    <dbReference type="NCBI Taxonomy" id="83765"/>
    <lineage>
        <taxon>Bacteria</taxon>
        <taxon>Pseudomonadati</taxon>
        <taxon>Pseudomonadota</taxon>
        <taxon>Betaproteobacteria</taxon>
        <taxon>Neisseriales</taxon>
        <taxon>Chitinibacteraceae</taxon>
        <taxon>Formivibrio</taxon>
    </lineage>
</organism>
<dbReference type="Pfam" id="PF01548">
    <property type="entry name" value="DEDD_Tnp_IS110"/>
    <property type="match status" value="1"/>
</dbReference>